<dbReference type="InterPro" id="IPR013785">
    <property type="entry name" value="Aldolase_TIM"/>
</dbReference>
<evidence type="ECO:0000256" key="3">
    <source>
        <dbReference type="ARBA" id="ARBA00023004"/>
    </source>
</evidence>
<reference evidence="7 8" key="1">
    <citation type="journal article" date="2016" name="Nat. Commun.">
        <title>Thousands of microbial genomes shed light on interconnected biogeochemical processes in an aquifer system.</title>
        <authorList>
            <person name="Anantharaman K."/>
            <person name="Brown C.T."/>
            <person name="Hug L.A."/>
            <person name="Sharon I."/>
            <person name="Castelle C.J."/>
            <person name="Probst A.J."/>
            <person name="Thomas B.C."/>
            <person name="Singh A."/>
            <person name="Wilkins M.J."/>
            <person name="Karaoz U."/>
            <person name="Brodie E.L."/>
            <person name="Williams K.H."/>
            <person name="Hubbard S.S."/>
            <person name="Banfield J.F."/>
        </authorList>
    </citation>
    <scope>NUCLEOTIDE SEQUENCE [LARGE SCALE GENOMIC DNA]</scope>
</reference>
<proteinExistence type="predicted"/>
<evidence type="ECO:0000259" key="6">
    <source>
        <dbReference type="Pfam" id="PF13186"/>
    </source>
</evidence>
<sequence length="350" mass="41192">MDFALIEKIFCDIKKSNLVSYVIPSLMGEPLLHPRFFEFLNLAKKNNIKTHLITNGSLLSSDEKIEKLFSSNLWELVLSYQIPQENLFYMRRAGNLDWDTYRKIMINIISKKFEKRANTVIEIHLLDTIDHSVRGMNFISNPEEMLTVINEWKPIAEKIAKKFPLKSKIYEYPLAEIKKRIKNNIEYMTKFEILPEVYLVLKKVVLYGNYLVPEGVSVREKSKGECFAPFKSLAILWNGDCTFCCQDFDGELVVGNIRENSLEEIWYGEKLNKIRKEMKRYILSNKFCQRCYGDYYDIHGNRIDLVKKKSLYLKLNHSCLKILKVYQEDGLKGIFSKVIQKVSRNKKLYE</sequence>
<evidence type="ECO:0000256" key="4">
    <source>
        <dbReference type="ARBA" id="ARBA00023014"/>
    </source>
</evidence>
<dbReference type="EMBL" id="MGDB01000120">
    <property type="protein sequence ID" value="OGL39385.1"/>
    <property type="molecule type" value="Genomic_DNA"/>
</dbReference>
<dbReference type="InterPro" id="IPR023885">
    <property type="entry name" value="4Fe4S-binding_SPASM_dom"/>
</dbReference>
<dbReference type="PANTHER" id="PTHR11228">
    <property type="entry name" value="RADICAL SAM DOMAIN PROTEIN"/>
    <property type="match status" value="1"/>
</dbReference>
<dbReference type="AlphaFoldDB" id="A0A1F7RCV3"/>
<dbReference type="Pfam" id="PF04055">
    <property type="entry name" value="Radical_SAM"/>
    <property type="match status" value="1"/>
</dbReference>
<dbReference type="CDD" id="cd21109">
    <property type="entry name" value="SPASM"/>
    <property type="match status" value="1"/>
</dbReference>
<dbReference type="SUPFAM" id="SSF102114">
    <property type="entry name" value="Radical SAM enzymes"/>
    <property type="match status" value="1"/>
</dbReference>
<protein>
    <submittedName>
        <fullName evidence="7">Uncharacterized protein</fullName>
    </submittedName>
</protein>
<evidence type="ECO:0000259" key="5">
    <source>
        <dbReference type="Pfam" id="PF04055"/>
    </source>
</evidence>
<gene>
    <name evidence="7" type="ORF">A2042_10010</name>
</gene>
<dbReference type="GO" id="GO:0003824">
    <property type="term" value="F:catalytic activity"/>
    <property type="evidence" value="ECO:0007669"/>
    <property type="project" value="InterPro"/>
</dbReference>
<keyword evidence="1" id="KW-0949">S-adenosyl-L-methionine</keyword>
<dbReference type="InterPro" id="IPR050377">
    <property type="entry name" value="Radical_SAM_PqqE_MftC-like"/>
</dbReference>
<evidence type="ECO:0000256" key="2">
    <source>
        <dbReference type="ARBA" id="ARBA00022723"/>
    </source>
</evidence>
<dbReference type="Proteomes" id="UP000178526">
    <property type="component" value="Unassembled WGS sequence"/>
</dbReference>
<feature type="domain" description="Radical SAM core" evidence="5">
    <location>
        <begin position="26"/>
        <end position="127"/>
    </location>
</feature>
<keyword evidence="3" id="KW-0408">Iron</keyword>
<organism evidence="7 8">
    <name type="scientific">Candidatus Schekmanbacteria bacterium GWA2_38_11</name>
    <dbReference type="NCBI Taxonomy" id="1817876"/>
    <lineage>
        <taxon>Bacteria</taxon>
        <taxon>Candidatus Schekmaniibacteriota</taxon>
    </lineage>
</organism>
<dbReference type="PANTHER" id="PTHR11228:SF7">
    <property type="entry name" value="PQQA PEPTIDE CYCLASE"/>
    <property type="match status" value="1"/>
</dbReference>
<dbReference type="GO" id="GO:0051536">
    <property type="term" value="F:iron-sulfur cluster binding"/>
    <property type="evidence" value="ECO:0007669"/>
    <property type="project" value="UniProtKB-KW"/>
</dbReference>
<dbReference type="GO" id="GO:0046872">
    <property type="term" value="F:metal ion binding"/>
    <property type="evidence" value="ECO:0007669"/>
    <property type="project" value="UniProtKB-KW"/>
</dbReference>
<dbReference type="Pfam" id="PF13186">
    <property type="entry name" value="SPASM"/>
    <property type="match status" value="1"/>
</dbReference>
<keyword evidence="4" id="KW-0411">Iron-sulfur</keyword>
<evidence type="ECO:0000313" key="8">
    <source>
        <dbReference type="Proteomes" id="UP000178526"/>
    </source>
</evidence>
<comment type="caution">
    <text evidence="7">The sequence shown here is derived from an EMBL/GenBank/DDBJ whole genome shotgun (WGS) entry which is preliminary data.</text>
</comment>
<evidence type="ECO:0000313" key="7">
    <source>
        <dbReference type="EMBL" id="OGL39385.1"/>
    </source>
</evidence>
<dbReference type="InterPro" id="IPR007197">
    <property type="entry name" value="rSAM"/>
</dbReference>
<feature type="domain" description="4Fe4S-binding SPASM" evidence="6">
    <location>
        <begin position="226"/>
        <end position="292"/>
    </location>
</feature>
<evidence type="ECO:0000256" key="1">
    <source>
        <dbReference type="ARBA" id="ARBA00022691"/>
    </source>
</evidence>
<accession>A0A1F7RCV3</accession>
<dbReference type="InterPro" id="IPR058240">
    <property type="entry name" value="rSAM_sf"/>
</dbReference>
<keyword evidence="2" id="KW-0479">Metal-binding</keyword>
<name>A0A1F7RCV3_9BACT</name>
<dbReference type="Gene3D" id="3.20.20.70">
    <property type="entry name" value="Aldolase class I"/>
    <property type="match status" value="1"/>
</dbReference>